<proteinExistence type="predicted"/>
<sequence>MTEIETLKEAARVRVAHLLPNTTFQDFDDLNARMLIAVTLLQRGEKELAYELFATIASQGPQENENRHFAYVRSLVEMAELDAEWERFAEAEARMAEGVAQFPESMNYMMSRTHLQVYLSYYRYRLGRQEEAHQQLEELIQQEEERFRELPPADGSNLVGPGLCYALHQRSLFFVEEGEWQQAVETFRRLRGYASYTDEDGWKEAESLAEAGKWEAAYNRMVDSTTYDAA</sequence>
<dbReference type="Gene3D" id="1.25.40.10">
    <property type="entry name" value="Tetratricopeptide repeat domain"/>
    <property type="match status" value="1"/>
</dbReference>
<name>A0A2T4ZD45_9BACL</name>
<dbReference type="Proteomes" id="UP000241639">
    <property type="component" value="Unassembled WGS sequence"/>
</dbReference>
<keyword evidence="2" id="KW-1185">Reference proteome</keyword>
<dbReference type="AlphaFoldDB" id="A0A2T4ZD45"/>
<evidence type="ECO:0008006" key="3">
    <source>
        <dbReference type="Google" id="ProtNLM"/>
    </source>
</evidence>
<dbReference type="SUPFAM" id="SSF48452">
    <property type="entry name" value="TPR-like"/>
    <property type="match status" value="1"/>
</dbReference>
<accession>A0A2T4ZD45</accession>
<dbReference type="OrthoDB" id="2987756at2"/>
<dbReference type="EMBL" id="PZZP01000001">
    <property type="protein sequence ID" value="PTM59813.1"/>
    <property type="molecule type" value="Genomic_DNA"/>
</dbReference>
<evidence type="ECO:0000313" key="2">
    <source>
        <dbReference type="Proteomes" id="UP000241639"/>
    </source>
</evidence>
<organism evidence="1 2">
    <name type="scientific">Desmospora activa DSM 45169</name>
    <dbReference type="NCBI Taxonomy" id="1121389"/>
    <lineage>
        <taxon>Bacteria</taxon>
        <taxon>Bacillati</taxon>
        <taxon>Bacillota</taxon>
        <taxon>Bacilli</taxon>
        <taxon>Bacillales</taxon>
        <taxon>Thermoactinomycetaceae</taxon>
        <taxon>Desmospora</taxon>
    </lineage>
</organism>
<gene>
    <name evidence="1" type="ORF">C8J48_2445</name>
</gene>
<dbReference type="InterPro" id="IPR011990">
    <property type="entry name" value="TPR-like_helical_dom_sf"/>
</dbReference>
<evidence type="ECO:0000313" key="1">
    <source>
        <dbReference type="EMBL" id="PTM59813.1"/>
    </source>
</evidence>
<protein>
    <recommendedName>
        <fullName evidence="3">Tetratricopeptide repeat protein</fullName>
    </recommendedName>
</protein>
<comment type="caution">
    <text evidence="1">The sequence shown here is derived from an EMBL/GenBank/DDBJ whole genome shotgun (WGS) entry which is preliminary data.</text>
</comment>
<dbReference type="RefSeq" id="WP_107727095.1">
    <property type="nucleotide sequence ID" value="NZ_PZZP01000001.1"/>
</dbReference>
<reference evidence="1 2" key="1">
    <citation type="submission" date="2018-04" db="EMBL/GenBank/DDBJ databases">
        <title>Genomic Encyclopedia of Archaeal and Bacterial Type Strains, Phase II (KMG-II): from individual species to whole genera.</title>
        <authorList>
            <person name="Goeker M."/>
        </authorList>
    </citation>
    <scope>NUCLEOTIDE SEQUENCE [LARGE SCALE GENOMIC DNA]</scope>
    <source>
        <strain evidence="1 2">DSM 45169</strain>
    </source>
</reference>